<sequence length="99" mass="10481">RTLAPTRIPPRVEPSELLGVVELDPAADEEKAVLEAIYGSEFSVFGPAEWGLDIPGQPSCPQAVLRVMLPAGYPRSGEPPVLVVECEGDPKAVMEAAAE</sequence>
<comment type="caution">
    <text evidence="2">The sequence shown here is derived from an EMBL/GenBank/DDBJ whole genome shotgun (WGS) entry which is preliminary data.</text>
</comment>
<organism evidence="2 3">
    <name type="scientific">Polarella glacialis</name>
    <name type="common">Dinoflagellate</name>
    <dbReference type="NCBI Taxonomy" id="89957"/>
    <lineage>
        <taxon>Eukaryota</taxon>
        <taxon>Sar</taxon>
        <taxon>Alveolata</taxon>
        <taxon>Dinophyceae</taxon>
        <taxon>Suessiales</taxon>
        <taxon>Suessiaceae</taxon>
        <taxon>Polarella</taxon>
    </lineage>
</organism>
<accession>A0A813E3P1</accession>
<name>A0A813E3P1_POLGL</name>
<dbReference type="SUPFAM" id="SSF54495">
    <property type="entry name" value="UBC-like"/>
    <property type="match status" value="1"/>
</dbReference>
<dbReference type="InterPro" id="IPR006575">
    <property type="entry name" value="RWD_dom"/>
</dbReference>
<gene>
    <name evidence="2" type="ORF">PGLA1383_LOCUS14120</name>
</gene>
<dbReference type="AlphaFoldDB" id="A0A813E3P1"/>
<dbReference type="Pfam" id="PF05773">
    <property type="entry name" value="RWD"/>
    <property type="match status" value="1"/>
</dbReference>
<protein>
    <recommendedName>
        <fullName evidence="1">RWD domain-containing protein</fullName>
    </recommendedName>
</protein>
<evidence type="ECO:0000259" key="1">
    <source>
        <dbReference type="PROSITE" id="PS50908"/>
    </source>
</evidence>
<evidence type="ECO:0000313" key="3">
    <source>
        <dbReference type="Proteomes" id="UP000654075"/>
    </source>
</evidence>
<dbReference type="InterPro" id="IPR016135">
    <property type="entry name" value="UBQ-conjugating_enzyme/RWD"/>
</dbReference>
<dbReference type="Gene3D" id="3.10.110.10">
    <property type="entry name" value="Ubiquitin Conjugating Enzyme"/>
    <property type="match status" value="1"/>
</dbReference>
<keyword evidence="3" id="KW-1185">Reference proteome</keyword>
<feature type="non-terminal residue" evidence="2">
    <location>
        <position position="1"/>
    </location>
</feature>
<dbReference type="PROSITE" id="PS50908">
    <property type="entry name" value="RWD"/>
    <property type="match status" value="1"/>
</dbReference>
<feature type="domain" description="RWD" evidence="1">
    <location>
        <begin position="29"/>
        <end position="99"/>
    </location>
</feature>
<evidence type="ECO:0000313" key="2">
    <source>
        <dbReference type="EMBL" id="CAE8595611.1"/>
    </source>
</evidence>
<reference evidence="2" key="1">
    <citation type="submission" date="2021-02" db="EMBL/GenBank/DDBJ databases">
        <authorList>
            <person name="Dougan E. K."/>
            <person name="Rhodes N."/>
            <person name="Thang M."/>
            <person name="Chan C."/>
        </authorList>
    </citation>
    <scope>NUCLEOTIDE SEQUENCE</scope>
</reference>
<proteinExistence type="predicted"/>
<feature type="non-terminal residue" evidence="2">
    <location>
        <position position="99"/>
    </location>
</feature>
<dbReference type="Proteomes" id="UP000654075">
    <property type="component" value="Unassembled WGS sequence"/>
</dbReference>
<dbReference type="EMBL" id="CAJNNV010007955">
    <property type="protein sequence ID" value="CAE8595611.1"/>
    <property type="molecule type" value="Genomic_DNA"/>
</dbReference>